<feature type="compositionally biased region" description="Basic and acidic residues" evidence="6">
    <location>
        <begin position="320"/>
        <end position="329"/>
    </location>
</feature>
<dbReference type="AlphaFoldDB" id="A0A0J6IB45"/>
<feature type="transmembrane region" description="Helical" evidence="7">
    <location>
        <begin position="21"/>
        <end position="41"/>
    </location>
</feature>
<dbReference type="GO" id="GO:0046839">
    <property type="term" value="P:phospholipid dephosphorylation"/>
    <property type="evidence" value="ECO:0007669"/>
    <property type="project" value="TreeGrafter"/>
</dbReference>
<keyword evidence="4 7" id="KW-1133">Transmembrane helix</keyword>
<dbReference type="PANTHER" id="PTHR10165">
    <property type="entry name" value="LIPID PHOSPHATE PHOSPHATASE"/>
    <property type="match status" value="1"/>
</dbReference>
<sequence>MESQLPNKLPFSKKPLRARVIISYILDYVILVALVIGFFILDKVEPHHQHFSLRNYTLQYPFAEHESIPMYLALAITGGVPIVVIAVYTIVIDGLFSHHKPTNPATGRRKVMGRYRLKDRLWELNCGILGLFLSQAAAFVITSALKNAAGKPRPDFIDRCRPRPGSEDAPVFGLSNSTICTQTDNAIMKDGFRSFPSGHSSSAFAGLFYLSLYLAGKLHVLDSRGEVWKTFVVLMPTLGAGLVSVSRIMDARHHPFDVISGSLLGILCAWMSYRQYFPSITEAWKKGRAHPIRTWGTIPQPPELVERRRFELDDDDDDEAKPMAPRDEEYQGVTSARPPMFPSQRRETEFSAVGDNPFQPPRAYSRRRRDDVDPNYSSSSGDSHGGYEMQSAYKGGTQASESQERLDSGRPTDIAFHSSSQRRPSSPSPLRR</sequence>
<evidence type="ECO:0000256" key="6">
    <source>
        <dbReference type="SAM" id="MobiDB-lite"/>
    </source>
</evidence>
<evidence type="ECO:0000256" key="5">
    <source>
        <dbReference type="ARBA" id="ARBA00023136"/>
    </source>
</evidence>
<dbReference type="PANTHER" id="PTHR10165:SF158">
    <property type="entry name" value="PAP2 DOMAIN PROTEIN (AFU_ORTHOLOGUE AFUA_4G08970)"/>
    <property type="match status" value="1"/>
</dbReference>
<dbReference type="GO" id="GO:0006644">
    <property type="term" value="P:phospholipid metabolic process"/>
    <property type="evidence" value="ECO:0007669"/>
    <property type="project" value="InterPro"/>
</dbReference>
<keyword evidence="5 7" id="KW-0472">Membrane</keyword>
<dbReference type="InterPro" id="IPR036938">
    <property type="entry name" value="PAP2/HPO_sf"/>
</dbReference>
<evidence type="ECO:0000256" key="3">
    <source>
        <dbReference type="ARBA" id="ARBA00022692"/>
    </source>
</evidence>
<evidence type="ECO:0000256" key="4">
    <source>
        <dbReference type="ARBA" id="ARBA00022989"/>
    </source>
</evidence>
<dbReference type="Proteomes" id="UP000054567">
    <property type="component" value="Unassembled WGS sequence"/>
</dbReference>
<comment type="similarity">
    <text evidence="2">Belongs to the PA-phosphatase related phosphoesterase family.</text>
</comment>
<name>A0A0J6IB45_COCPO</name>
<reference evidence="9 10" key="1">
    <citation type="submission" date="2007-06" db="EMBL/GenBank/DDBJ databases">
        <title>The Genome Sequence of Coccidioides posadasii RMSCC_3488.</title>
        <authorList>
            <consortium name="Coccidioides Genome Resources Consortium"/>
            <consortium name="The Broad Institute Genome Sequencing Platform"/>
            <person name="Henn M.R."/>
            <person name="Sykes S."/>
            <person name="Young S."/>
            <person name="Jaffe D."/>
            <person name="Berlin A."/>
            <person name="Alvarez P."/>
            <person name="Butler J."/>
            <person name="Gnerre S."/>
            <person name="Grabherr M."/>
            <person name="Mauceli E."/>
            <person name="Brockman W."/>
            <person name="Kodira C."/>
            <person name="Alvarado L."/>
            <person name="Zeng Q."/>
            <person name="Crawford M."/>
            <person name="Antoine C."/>
            <person name="Devon K."/>
            <person name="Galgiani J."/>
            <person name="Orsborn K."/>
            <person name="Lewis M.L."/>
            <person name="Nusbaum C."/>
            <person name="Galagan J."/>
            <person name="Birren B."/>
        </authorList>
    </citation>
    <scope>NUCLEOTIDE SEQUENCE [LARGE SCALE GENOMIC DNA]</scope>
    <source>
        <strain evidence="9 10">RMSCC 3488</strain>
    </source>
</reference>
<dbReference type="SUPFAM" id="SSF48317">
    <property type="entry name" value="Acid phosphatase/Vanadium-dependent haloperoxidase"/>
    <property type="match status" value="1"/>
</dbReference>
<evidence type="ECO:0000256" key="2">
    <source>
        <dbReference type="ARBA" id="ARBA00008816"/>
    </source>
</evidence>
<feature type="transmembrane region" description="Helical" evidence="7">
    <location>
        <begin position="68"/>
        <end position="91"/>
    </location>
</feature>
<feature type="domain" description="Phosphatidic acid phosphatase type 2/haloperoxidase" evidence="8">
    <location>
        <begin position="126"/>
        <end position="273"/>
    </location>
</feature>
<feature type="compositionally biased region" description="Low complexity" evidence="6">
    <location>
        <begin position="418"/>
        <end position="432"/>
    </location>
</feature>
<protein>
    <submittedName>
        <fullName evidence="9">ATPAP1 protein</fullName>
    </submittedName>
</protein>
<keyword evidence="3 7" id="KW-0812">Transmembrane</keyword>
<dbReference type="OrthoDB" id="8907274at2759"/>
<dbReference type="GO" id="GO:0016020">
    <property type="term" value="C:membrane"/>
    <property type="evidence" value="ECO:0007669"/>
    <property type="project" value="UniProtKB-SubCell"/>
</dbReference>
<dbReference type="GO" id="GO:0008195">
    <property type="term" value="F:phosphatidate phosphatase activity"/>
    <property type="evidence" value="ECO:0007669"/>
    <property type="project" value="TreeGrafter"/>
</dbReference>
<dbReference type="Pfam" id="PF01569">
    <property type="entry name" value="PAP2"/>
    <property type="match status" value="1"/>
</dbReference>
<organism evidence="9 10">
    <name type="scientific">Coccidioides posadasii RMSCC 3488</name>
    <dbReference type="NCBI Taxonomy" id="454284"/>
    <lineage>
        <taxon>Eukaryota</taxon>
        <taxon>Fungi</taxon>
        <taxon>Dikarya</taxon>
        <taxon>Ascomycota</taxon>
        <taxon>Pezizomycotina</taxon>
        <taxon>Eurotiomycetes</taxon>
        <taxon>Eurotiomycetidae</taxon>
        <taxon>Onygenales</taxon>
        <taxon>Onygenaceae</taxon>
        <taxon>Coccidioides</taxon>
    </lineage>
</organism>
<reference evidence="10" key="3">
    <citation type="journal article" date="2010" name="Genome Res.">
        <title>Population genomic sequencing of Coccidioides fungi reveals recent hybridization and transposon control.</title>
        <authorList>
            <person name="Neafsey D.E."/>
            <person name="Barker B.M."/>
            <person name="Sharpton T.J."/>
            <person name="Stajich J.E."/>
            <person name="Park D.J."/>
            <person name="Whiston E."/>
            <person name="Hung C.-Y."/>
            <person name="McMahan C."/>
            <person name="White J."/>
            <person name="Sykes S."/>
            <person name="Heiman D."/>
            <person name="Young S."/>
            <person name="Zeng Q."/>
            <person name="Abouelleil A."/>
            <person name="Aftuck L."/>
            <person name="Bessette D."/>
            <person name="Brown A."/>
            <person name="FitzGerald M."/>
            <person name="Lui A."/>
            <person name="Macdonald J.P."/>
            <person name="Priest M."/>
            <person name="Orbach M.J."/>
            <person name="Galgiani J.N."/>
            <person name="Kirkland T.N."/>
            <person name="Cole G.T."/>
            <person name="Birren B.W."/>
            <person name="Henn M.R."/>
            <person name="Taylor J.W."/>
            <person name="Rounsley S.D."/>
        </authorList>
    </citation>
    <scope>NUCLEOTIDE SEQUENCE [LARGE SCALE GENOMIC DNA]</scope>
    <source>
        <strain evidence="10">RMSCC 3488</strain>
    </source>
</reference>
<evidence type="ECO:0000313" key="9">
    <source>
        <dbReference type="EMBL" id="KMM68867.1"/>
    </source>
</evidence>
<dbReference type="VEuPathDB" id="FungiDB:CPAG_05191"/>
<accession>A0A0J6IB45</accession>
<feature type="transmembrane region" description="Helical" evidence="7">
    <location>
        <begin position="122"/>
        <end position="145"/>
    </location>
</feature>
<dbReference type="SMART" id="SM00014">
    <property type="entry name" value="acidPPc"/>
    <property type="match status" value="1"/>
</dbReference>
<dbReference type="InterPro" id="IPR000326">
    <property type="entry name" value="PAP2/HPO"/>
</dbReference>
<dbReference type="EMBL" id="DS268111">
    <property type="protein sequence ID" value="KMM68867.1"/>
    <property type="molecule type" value="Genomic_DNA"/>
</dbReference>
<dbReference type="InterPro" id="IPR043216">
    <property type="entry name" value="PAP-like"/>
</dbReference>
<evidence type="ECO:0000259" key="8">
    <source>
        <dbReference type="SMART" id="SM00014"/>
    </source>
</evidence>
<gene>
    <name evidence="9" type="ORF">CPAG_05191</name>
</gene>
<feature type="region of interest" description="Disordered" evidence="6">
    <location>
        <begin position="313"/>
        <end position="432"/>
    </location>
</feature>
<proteinExistence type="inferred from homology"/>
<evidence type="ECO:0000256" key="7">
    <source>
        <dbReference type="SAM" id="Phobius"/>
    </source>
</evidence>
<evidence type="ECO:0000256" key="1">
    <source>
        <dbReference type="ARBA" id="ARBA00004141"/>
    </source>
</evidence>
<reference evidence="10" key="2">
    <citation type="journal article" date="2009" name="Genome Res.">
        <title>Comparative genomic analyses of the human fungal pathogens Coccidioides and their relatives.</title>
        <authorList>
            <person name="Sharpton T.J."/>
            <person name="Stajich J.E."/>
            <person name="Rounsley S.D."/>
            <person name="Gardner M.J."/>
            <person name="Wortman J.R."/>
            <person name="Jordar V.S."/>
            <person name="Maiti R."/>
            <person name="Kodira C.D."/>
            <person name="Neafsey D.E."/>
            <person name="Zeng Q."/>
            <person name="Hung C.-Y."/>
            <person name="McMahan C."/>
            <person name="Muszewska A."/>
            <person name="Grynberg M."/>
            <person name="Mandel M.A."/>
            <person name="Kellner E.M."/>
            <person name="Barker B.M."/>
            <person name="Galgiani J.N."/>
            <person name="Orbach M.J."/>
            <person name="Kirkland T.N."/>
            <person name="Cole G.T."/>
            <person name="Henn M.R."/>
            <person name="Birren B.W."/>
            <person name="Taylor J.W."/>
        </authorList>
    </citation>
    <scope>NUCLEOTIDE SEQUENCE [LARGE SCALE GENOMIC DNA]</scope>
    <source>
        <strain evidence="10">RMSCC 3488</strain>
    </source>
</reference>
<dbReference type="CDD" id="cd03390">
    <property type="entry name" value="PAP2_containing_1_like"/>
    <property type="match status" value="1"/>
</dbReference>
<evidence type="ECO:0000313" key="10">
    <source>
        <dbReference type="Proteomes" id="UP000054567"/>
    </source>
</evidence>
<dbReference type="Gene3D" id="1.20.144.10">
    <property type="entry name" value="Phosphatidic acid phosphatase type 2/haloperoxidase"/>
    <property type="match status" value="1"/>
</dbReference>
<comment type="subcellular location">
    <subcellularLocation>
        <location evidence="1">Membrane</location>
        <topology evidence="1">Multi-pass membrane protein</topology>
    </subcellularLocation>
</comment>